<dbReference type="Pfam" id="PF01272">
    <property type="entry name" value="GreA_GreB"/>
    <property type="match status" value="1"/>
</dbReference>
<comment type="caution">
    <text evidence="2">The sequence shown here is derived from an EMBL/GenBank/DDBJ whole genome shotgun (WGS) entry which is preliminary data.</text>
</comment>
<dbReference type="GO" id="GO:0003746">
    <property type="term" value="F:translation elongation factor activity"/>
    <property type="evidence" value="ECO:0007669"/>
    <property type="project" value="UniProtKB-KW"/>
</dbReference>
<evidence type="ECO:0000259" key="1">
    <source>
        <dbReference type="Pfam" id="PF01272"/>
    </source>
</evidence>
<protein>
    <submittedName>
        <fullName evidence="2">GreA/GreB family elongation factor</fullName>
    </submittedName>
</protein>
<feature type="domain" description="Transcription elongation factor GreA/GreB C-terminal" evidence="1">
    <location>
        <begin position="51"/>
        <end position="123"/>
    </location>
</feature>
<keyword evidence="3" id="KW-1185">Reference proteome</keyword>
<organism evidence="2 3">
    <name type="scientific">Mucilaginibacter aquariorum</name>
    <dbReference type="NCBI Taxonomy" id="2967225"/>
    <lineage>
        <taxon>Bacteria</taxon>
        <taxon>Pseudomonadati</taxon>
        <taxon>Bacteroidota</taxon>
        <taxon>Sphingobacteriia</taxon>
        <taxon>Sphingobacteriales</taxon>
        <taxon>Sphingobacteriaceae</taxon>
        <taxon>Mucilaginibacter</taxon>
    </lineage>
</organism>
<reference evidence="2 3" key="1">
    <citation type="submission" date="2022-07" db="EMBL/GenBank/DDBJ databases">
        <title>Mucilaginibacter sp. JC4.</title>
        <authorList>
            <person name="Le V."/>
            <person name="Ko S.-R."/>
            <person name="Ahn C.-Y."/>
            <person name="Oh H.-M."/>
        </authorList>
    </citation>
    <scope>NUCLEOTIDE SEQUENCE [LARGE SCALE GENOMIC DNA]</scope>
    <source>
        <strain evidence="2 3">JC4</strain>
    </source>
</reference>
<dbReference type="SUPFAM" id="SSF54534">
    <property type="entry name" value="FKBP-like"/>
    <property type="match status" value="1"/>
</dbReference>
<evidence type="ECO:0000313" key="2">
    <source>
        <dbReference type="EMBL" id="MCQ6958342.1"/>
    </source>
</evidence>
<accession>A0ABT1T1E8</accession>
<dbReference type="RefSeq" id="WP_256538518.1">
    <property type="nucleotide sequence ID" value="NZ_JANHOH010000001.1"/>
</dbReference>
<dbReference type="Gene3D" id="3.10.50.30">
    <property type="entry name" value="Transcription elongation factor, GreA/GreB, C-terminal domain"/>
    <property type="match status" value="1"/>
</dbReference>
<evidence type="ECO:0000313" key="3">
    <source>
        <dbReference type="Proteomes" id="UP001204376"/>
    </source>
</evidence>
<gene>
    <name evidence="2" type="ORF">NPE20_10250</name>
</gene>
<dbReference type="InterPro" id="IPR001437">
    <property type="entry name" value="Tscrpt_elong_fac_GreA/B_C"/>
</dbReference>
<dbReference type="EMBL" id="JANHOH010000001">
    <property type="protein sequence ID" value="MCQ6958342.1"/>
    <property type="molecule type" value="Genomic_DNA"/>
</dbReference>
<dbReference type="InterPro" id="IPR036953">
    <property type="entry name" value="GreA/GreB_C_sf"/>
</dbReference>
<keyword evidence="2" id="KW-0648">Protein biosynthesis</keyword>
<name>A0ABT1T1E8_9SPHI</name>
<sequence>MRNIPLILSKEDYKLLADQYASASIPAFNKHKLFVELMDAKIVTKQYIPLNVVSSTSDVLISNIKKHQTFSIHIMPAGDQQPGTNNIPVTDPLVIALLGYPAGAETEWEMKDGVNKLKIISVDSAGRAVDGGR</sequence>
<keyword evidence="2" id="KW-0251">Elongation factor</keyword>
<dbReference type="Proteomes" id="UP001204376">
    <property type="component" value="Unassembled WGS sequence"/>
</dbReference>
<proteinExistence type="predicted"/>